<accession>A0A6C0C0P6</accession>
<reference evidence="5" key="1">
    <citation type="journal article" date="2020" name="Nature">
        <title>Giant virus diversity and host interactions through global metagenomics.</title>
        <authorList>
            <person name="Schulz F."/>
            <person name="Roux S."/>
            <person name="Paez-Espino D."/>
            <person name="Jungbluth S."/>
            <person name="Walsh D.A."/>
            <person name="Denef V.J."/>
            <person name="McMahon K.D."/>
            <person name="Konstantinidis K.T."/>
            <person name="Eloe-Fadrosh E.A."/>
            <person name="Kyrpides N.C."/>
            <person name="Woyke T."/>
        </authorList>
    </citation>
    <scope>NUCLEOTIDE SEQUENCE</scope>
    <source>
        <strain evidence="5">GVMAG-M-3300020169-51</strain>
    </source>
</reference>
<dbReference type="SUPFAM" id="SSF56436">
    <property type="entry name" value="C-type lectin-like"/>
    <property type="match status" value="1"/>
</dbReference>
<feature type="transmembrane region" description="Helical" evidence="3">
    <location>
        <begin position="95"/>
        <end position="114"/>
    </location>
</feature>
<dbReference type="InterPro" id="IPR016186">
    <property type="entry name" value="C-type_lectin-like/link_sf"/>
</dbReference>
<keyword evidence="1" id="KW-1015">Disulfide bond</keyword>
<dbReference type="GO" id="GO:0005540">
    <property type="term" value="F:hyaluronic acid binding"/>
    <property type="evidence" value="ECO:0007669"/>
    <property type="project" value="InterPro"/>
</dbReference>
<name>A0A6C0C0P6_9ZZZZ</name>
<dbReference type="AlphaFoldDB" id="A0A6C0C0P6"/>
<keyword evidence="3" id="KW-0812">Transmembrane</keyword>
<proteinExistence type="predicted"/>
<feature type="region of interest" description="Disordered" evidence="2">
    <location>
        <begin position="1"/>
        <end position="23"/>
    </location>
</feature>
<dbReference type="Gene3D" id="3.10.100.10">
    <property type="entry name" value="Mannose-Binding Protein A, subunit A"/>
    <property type="match status" value="1"/>
</dbReference>
<dbReference type="EMBL" id="MN739293">
    <property type="protein sequence ID" value="QHS97339.1"/>
    <property type="molecule type" value="Genomic_DNA"/>
</dbReference>
<evidence type="ECO:0000256" key="1">
    <source>
        <dbReference type="ARBA" id="ARBA00023157"/>
    </source>
</evidence>
<dbReference type="InterPro" id="IPR016187">
    <property type="entry name" value="CTDL_fold"/>
</dbReference>
<organism evidence="5">
    <name type="scientific">viral metagenome</name>
    <dbReference type="NCBI Taxonomy" id="1070528"/>
    <lineage>
        <taxon>unclassified sequences</taxon>
        <taxon>metagenomes</taxon>
        <taxon>organismal metagenomes</taxon>
    </lineage>
</organism>
<dbReference type="GO" id="GO:0007155">
    <property type="term" value="P:cell adhesion"/>
    <property type="evidence" value="ECO:0007669"/>
    <property type="project" value="InterPro"/>
</dbReference>
<evidence type="ECO:0000256" key="2">
    <source>
        <dbReference type="SAM" id="MobiDB-lite"/>
    </source>
</evidence>
<dbReference type="SMART" id="SM00445">
    <property type="entry name" value="LINK"/>
    <property type="match status" value="1"/>
</dbReference>
<dbReference type="Pfam" id="PF00193">
    <property type="entry name" value="Xlink"/>
    <property type="match status" value="1"/>
</dbReference>
<dbReference type="InterPro" id="IPR000538">
    <property type="entry name" value="Link_dom"/>
</dbReference>
<evidence type="ECO:0000313" key="5">
    <source>
        <dbReference type="EMBL" id="QHS97339.1"/>
    </source>
</evidence>
<feature type="compositionally biased region" description="Pro residues" evidence="2">
    <location>
        <begin position="1"/>
        <end position="12"/>
    </location>
</feature>
<feature type="domain" description="Link" evidence="4">
    <location>
        <begin position="161"/>
        <end position="258"/>
    </location>
</feature>
<keyword evidence="3" id="KW-0472">Membrane</keyword>
<evidence type="ECO:0000256" key="3">
    <source>
        <dbReference type="SAM" id="Phobius"/>
    </source>
</evidence>
<protein>
    <recommendedName>
        <fullName evidence="4">Link domain-containing protein</fullName>
    </recommendedName>
</protein>
<feature type="transmembrane region" description="Helical" evidence="3">
    <location>
        <begin position="52"/>
        <end position="75"/>
    </location>
</feature>
<evidence type="ECO:0000259" key="4">
    <source>
        <dbReference type="PROSITE" id="PS50963"/>
    </source>
</evidence>
<keyword evidence="3" id="KW-1133">Transmembrane helix</keyword>
<dbReference type="PROSITE" id="PS50963">
    <property type="entry name" value="LINK_2"/>
    <property type="match status" value="1"/>
</dbReference>
<sequence length="313" mass="35681">MNNIPQPPPNNTQPPDFNSDGGGGLNISPSDGYPKMYDFIDNGINAGSNPSVLIMFTFIIVIYYVIFHYLGISLAQEAQMSPEQLNTPGITFLEIVMWGLFIFLVLINGMQYFFKIDVKTGIKNLFSPTPEVDLTISMPEDEEEEEVIEEEPLPEIKYDKQVFHVPNNIYTYKDAKAVCKAFGAELADYDQIEKAYKNGAEWCGFGWSKNQMALYPTQKNSWKKLQKRKGRENDCGRPGINGGFIDNKQAPFGVNCYGYKPKMSQEEELTMKKHKLVPANKADKRFEKLVKKYRDQIKDIAVSPFNYGEWSKL</sequence>